<reference evidence="2" key="1">
    <citation type="submission" date="2016-06" db="EMBL/GenBank/DDBJ databases">
        <title>Parallel loss of symbiosis genes in relatives of nitrogen-fixing non-legume Parasponia.</title>
        <authorList>
            <person name="Van Velzen R."/>
            <person name="Holmer R."/>
            <person name="Bu F."/>
            <person name="Rutten L."/>
            <person name="Van Zeijl A."/>
            <person name="Liu W."/>
            <person name="Santuari L."/>
            <person name="Cao Q."/>
            <person name="Sharma T."/>
            <person name="Shen D."/>
            <person name="Roswanjaya Y."/>
            <person name="Wardhani T."/>
            <person name="Kalhor M.S."/>
            <person name="Jansen J."/>
            <person name="Van den Hoogen J."/>
            <person name="Gungor B."/>
            <person name="Hartog M."/>
            <person name="Hontelez J."/>
            <person name="Verver J."/>
            <person name="Yang W.-C."/>
            <person name="Schijlen E."/>
            <person name="Repin R."/>
            <person name="Schilthuizen M."/>
            <person name="Schranz E."/>
            <person name="Heidstra R."/>
            <person name="Miyata K."/>
            <person name="Fedorova E."/>
            <person name="Kohlen W."/>
            <person name="Bisseling T."/>
            <person name="Smit S."/>
            <person name="Geurts R."/>
        </authorList>
    </citation>
    <scope>NUCLEOTIDE SEQUENCE [LARGE SCALE GENOMIC DNA]</scope>
    <source>
        <strain evidence="2">cv. WU1-14</strain>
    </source>
</reference>
<proteinExistence type="predicted"/>
<dbReference type="AlphaFoldDB" id="A0A2P5AVZ3"/>
<evidence type="ECO:0000313" key="2">
    <source>
        <dbReference type="Proteomes" id="UP000237105"/>
    </source>
</evidence>
<accession>A0A2P5AVZ3</accession>
<sequence>MGYLTNPTVNRHSKIGKESHANNKCLTTECTLLVVVFKSSIPMVCTSSPALKVALPAGAIGVQVSQWVGRGIPNVVWASTDNPRRIWVEIYSYSVVLRIAIVRREWI</sequence>
<protein>
    <submittedName>
        <fullName evidence="1">Uncharacterized protein</fullName>
    </submittedName>
</protein>
<dbReference type="EMBL" id="JXTB01000433">
    <property type="protein sequence ID" value="PON40714.1"/>
    <property type="molecule type" value="Genomic_DNA"/>
</dbReference>
<gene>
    <name evidence="1" type="ORF">PanWU01x14_295070</name>
</gene>
<name>A0A2P5AVZ3_PARAD</name>
<organism evidence="1 2">
    <name type="scientific">Parasponia andersonii</name>
    <name type="common">Sponia andersonii</name>
    <dbReference type="NCBI Taxonomy" id="3476"/>
    <lineage>
        <taxon>Eukaryota</taxon>
        <taxon>Viridiplantae</taxon>
        <taxon>Streptophyta</taxon>
        <taxon>Embryophyta</taxon>
        <taxon>Tracheophyta</taxon>
        <taxon>Spermatophyta</taxon>
        <taxon>Magnoliopsida</taxon>
        <taxon>eudicotyledons</taxon>
        <taxon>Gunneridae</taxon>
        <taxon>Pentapetalae</taxon>
        <taxon>rosids</taxon>
        <taxon>fabids</taxon>
        <taxon>Rosales</taxon>
        <taxon>Cannabaceae</taxon>
        <taxon>Parasponia</taxon>
    </lineage>
</organism>
<comment type="caution">
    <text evidence="1">The sequence shown here is derived from an EMBL/GenBank/DDBJ whole genome shotgun (WGS) entry which is preliminary data.</text>
</comment>
<evidence type="ECO:0000313" key="1">
    <source>
        <dbReference type="EMBL" id="PON40714.1"/>
    </source>
</evidence>
<keyword evidence="2" id="KW-1185">Reference proteome</keyword>
<dbReference type="Proteomes" id="UP000237105">
    <property type="component" value="Unassembled WGS sequence"/>
</dbReference>